<reference evidence="2 3" key="1">
    <citation type="submission" date="2018-09" db="EMBL/GenBank/DDBJ databases">
        <title>Hymenobacter medium sp. nov., isolated from R2A medium.</title>
        <authorList>
            <person name="Yingchao G."/>
        </authorList>
    </citation>
    <scope>NUCLEOTIDE SEQUENCE [LARGE SCALE GENOMIC DNA]</scope>
    <source>
        <strain evidence="3">sh-6</strain>
    </source>
</reference>
<evidence type="ECO:0000313" key="2">
    <source>
        <dbReference type="EMBL" id="AYA36437.1"/>
    </source>
</evidence>
<evidence type="ECO:0000313" key="3">
    <source>
        <dbReference type="Proteomes" id="UP000262802"/>
    </source>
</evidence>
<dbReference type="KEGG" id="hyh:D3Y59_04825"/>
<keyword evidence="1" id="KW-0732">Signal</keyword>
<name>A0A3B7RQH8_9BACT</name>
<dbReference type="OrthoDB" id="882534at2"/>
<keyword evidence="3" id="KW-1185">Reference proteome</keyword>
<dbReference type="RefSeq" id="WP_119444019.1">
    <property type="nucleotide sequence ID" value="NZ_CP032317.1"/>
</dbReference>
<accession>A0A3B7RQH8</accession>
<dbReference type="EMBL" id="CP032317">
    <property type="protein sequence ID" value="AYA36437.1"/>
    <property type="molecule type" value="Genomic_DNA"/>
</dbReference>
<feature type="chain" id="PRO_5017700103" evidence="1">
    <location>
        <begin position="23"/>
        <end position="123"/>
    </location>
</feature>
<organism evidence="2 3">
    <name type="scientific">Hymenobacter oligotrophus</name>
    <dbReference type="NCBI Taxonomy" id="2319843"/>
    <lineage>
        <taxon>Bacteria</taxon>
        <taxon>Pseudomonadati</taxon>
        <taxon>Bacteroidota</taxon>
        <taxon>Cytophagia</taxon>
        <taxon>Cytophagales</taxon>
        <taxon>Hymenobacteraceae</taxon>
        <taxon>Hymenobacter</taxon>
    </lineage>
</organism>
<feature type="signal peptide" evidence="1">
    <location>
        <begin position="1"/>
        <end position="22"/>
    </location>
</feature>
<gene>
    <name evidence="2" type="ORF">D3Y59_04825</name>
</gene>
<proteinExistence type="predicted"/>
<dbReference type="AlphaFoldDB" id="A0A3B7RQH8"/>
<dbReference type="Proteomes" id="UP000262802">
    <property type="component" value="Chromosome"/>
</dbReference>
<protein>
    <submittedName>
        <fullName evidence="2">Uncharacterized protein</fullName>
    </submittedName>
</protein>
<sequence length="123" mass="13938">MKKLVYLLAFALPLCFAQVASASDDNNTLHGRATKLTRQLADKVPLNEAQFVKVRRLNLDMLSATQTLKEKYANDPAQLDVALAELQDRYEWDMASVLWPRQMVAYRQTKANMTAMDNSSSSR</sequence>
<evidence type="ECO:0000256" key="1">
    <source>
        <dbReference type="SAM" id="SignalP"/>
    </source>
</evidence>